<dbReference type="EMBL" id="CP006704">
    <property type="protein sequence ID" value="AIJ46963.1"/>
    <property type="molecule type" value="Genomic_DNA"/>
</dbReference>
<organism evidence="1 2">
    <name type="scientific">Comamonas testosteroni TK102</name>
    <dbReference type="NCBI Taxonomy" id="1392005"/>
    <lineage>
        <taxon>Bacteria</taxon>
        <taxon>Pseudomonadati</taxon>
        <taxon>Pseudomonadota</taxon>
        <taxon>Betaproteobacteria</taxon>
        <taxon>Burkholderiales</taxon>
        <taxon>Comamonadaceae</taxon>
        <taxon>Comamonas</taxon>
    </lineage>
</organism>
<dbReference type="AlphaFoldDB" id="A0A076PML0"/>
<dbReference type="HOGENOM" id="CLU_1092866_0_0_4"/>
<accession>A0A076PML0</accession>
<protein>
    <submittedName>
        <fullName evidence="1">Uncharacterized protein</fullName>
    </submittedName>
</protein>
<gene>
    <name evidence="1" type="ORF">O987_14235</name>
</gene>
<proteinExistence type="predicted"/>
<evidence type="ECO:0000313" key="1">
    <source>
        <dbReference type="EMBL" id="AIJ46963.1"/>
    </source>
</evidence>
<dbReference type="Proteomes" id="UP000028782">
    <property type="component" value="Chromosome"/>
</dbReference>
<name>A0A076PML0_COMTE</name>
<evidence type="ECO:0000313" key="2">
    <source>
        <dbReference type="Proteomes" id="UP000028782"/>
    </source>
</evidence>
<dbReference type="KEGG" id="ctes:O987_14235"/>
<reference evidence="1 2" key="1">
    <citation type="journal article" date="2014" name="Genome Announc.">
        <title>Complete Genome Sequence of Polychlorinated Biphenyl Degrader Comamonas testosteroni TK102 (NBRC 109938).</title>
        <authorList>
            <person name="Fukuda K."/>
            <person name="Hosoyama A."/>
            <person name="Tsuchikane K."/>
            <person name="Ohji S."/>
            <person name="Yamazoe A."/>
            <person name="Fujita N."/>
            <person name="Shintani M."/>
            <person name="Kimbara K."/>
        </authorList>
    </citation>
    <scope>NUCLEOTIDE SEQUENCE [LARGE SCALE GENOMIC DNA]</scope>
    <source>
        <strain evidence="1">TK102</strain>
    </source>
</reference>
<sequence>MPLSPSDFYLSQLATLHQQLLASTIVRTYLTGTGVRLDGVDLVPADCFELPFCTFSTVEFAHLFSIFDGSRVHQQAEKSTSLDDAPPGLYFTIINHRLIESRHKNRFGVFQREGDAIDLYIEDMHIDHYYLSEHQTPPHLGTLAFALCAITAHLAGMGRITLVAADGQGRNTRYIGAKVWPKFGFDAPLLPNETADAPHLAHCTTVQEVIALDETWWAERGTQRRMAFDLSPHSVSWQKLIPYVGRKVSEGSHP</sequence>
<dbReference type="RefSeq" id="WP_043372952.1">
    <property type="nucleotide sequence ID" value="NZ_CP006704.1"/>
</dbReference>